<dbReference type="Gramene" id="TKW12097">
    <property type="protein sequence ID" value="TKW12097"/>
    <property type="gene ID" value="SEVIR_5G014400v2"/>
</dbReference>
<keyword evidence="3" id="KW-1185">Reference proteome</keyword>
<feature type="compositionally biased region" description="Basic residues" evidence="1">
    <location>
        <begin position="229"/>
        <end position="241"/>
    </location>
</feature>
<feature type="region of interest" description="Disordered" evidence="1">
    <location>
        <begin position="45"/>
        <end position="72"/>
    </location>
</feature>
<evidence type="ECO:0000313" key="2">
    <source>
        <dbReference type="EMBL" id="TKW12097.1"/>
    </source>
</evidence>
<feature type="region of interest" description="Disordered" evidence="1">
    <location>
        <begin position="228"/>
        <end position="253"/>
    </location>
</feature>
<organism evidence="2 3">
    <name type="scientific">Setaria viridis</name>
    <name type="common">Green bristlegrass</name>
    <name type="synonym">Setaria italica subsp. viridis</name>
    <dbReference type="NCBI Taxonomy" id="4556"/>
    <lineage>
        <taxon>Eukaryota</taxon>
        <taxon>Viridiplantae</taxon>
        <taxon>Streptophyta</taxon>
        <taxon>Embryophyta</taxon>
        <taxon>Tracheophyta</taxon>
        <taxon>Spermatophyta</taxon>
        <taxon>Magnoliopsida</taxon>
        <taxon>Liliopsida</taxon>
        <taxon>Poales</taxon>
        <taxon>Poaceae</taxon>
        <taxon>PACMAD clade</taxon>
        <taxon>Panicoideae</taxon>
        <taxon>Panicodae</taxon>
        <taxon>Paniceae</taxon>
        <taxon>Cenchrinae</taxon>
        <taxon>Setaria</taxon>
    </lineage>
</organism>
<name>A0A4U6UN26_SETVI</name>
<evidence type="ECO:0000256" key="1">
    <source>
        <dbReference type="SAM" id="MobiDB-lite"/>
    </source>
</evidence>
<sequence>MAAATATPAALDPSLARALGSAVGARPAANKRTDKLRRRAMLLLLGSGEGGQRNSGHREAQPRLQRTAGKKYSNVTGASAFLAGHSEPELSPWHWHTAATVSESSLYLTNIVRNRNEEDSDANALMPPAADSPLPALTAPPARRPASLSPNGTRPPPPVSAGHPREKKTTGGGKCATATTRISSLYCWYGRARRLGIGTEARREQIAGRRIGNARAVRRPAAAFVPCHHDHKTSNQKKQSTKRIANYSELDSR</sequence>
<gene>
    <name evidence="2" type="ORF">SEVIR_5G014400v2</name>
</gene>
<feature type="compositionally biased region" description="Low complexity" evidence="1">
    <location>
        <begin position="124"/>
        <end position="150"/>
    </location>
</feature>
<dbReference type="EMBL" id="CM016556">
    <property type="protein sequence ID" value="TKW12097.1"/>
    <property type="molecule type" value="Genomic_DNA"/>
</dbReference>
<protein>
    <submittedName>
        <fullName evidence="2">Uncharacterized protein</fullName>
    </submittedName>
</protein>
<accession>A0A4U6UN26</accession>
<feature type="region of interest" description="Disordered" evidence="1">
    <location>
        <begin position="119"/>
        <end position="175"/>
    </location>
</feature>
<evidence type="ECO:0000313" key="3">
    <source>
        <dbReference type="Proteomes" id="UP000298652"/>
    </source>
</evidence>
<proteinExistence type="predicted"/>
<dbReference type="AlphaFoldDB" id="A0A4U6UN26"/>
<dbReference type="Proteomes" id="UP000298652">
    <property type="component" value="Chromosome 5"/>
</dbReference>
<reference evidence="2" key="1">
    <citation type="submission" date="2019-03" db="EMBL/GenBank/DDBJ databases">
        <title>WGS assembly of Setaria viridis.</title>
        <authorList>
            <person name="Huang P."/>
            <person name="Jenkins J."/>
            <person name="Grimwood J."/>
            <person name="Barry K."/>
            <person name="Healey A."/>
            <person name="Mamidi S."/>
            <person name="Sreedasyam A."/>
            <person name="Shu S."/>
            <person name="Feldman M."/>
            <person name="Wu J."/>
            <person name="Yu Y."/>
            <person name="Chen C."/>
            <person name="Johnson J."/>
            <person name="Rokhsar D."/>
            <person name="Baxter I."/>
            <person name="Schmutz J."/>
            <person name="Brutnell T."/>
            <person name="Kellogg E."/>
        </authorList>
    </citation>
    <scope>NUCLEOTIDE SEQUENCE [LARGE SCALE GENOMIC DNA]</scope>
</reference>